<protein>
    <submittedName>
        <fullName evidence="1">Uncharacterized protein</fullName>
    </submittedName>
</protein>
<dbReference type="EMBL" id="AP015034">
    <property type="protein sequence ID" value="BAT72940.1"/>
    <property type="molecule type" value="Genomic_DNA"/>
</dbReference>
<accession>A0A0S3QX73</accession>
<keyword evidence="2" id="KW-1185">Reference proteome</keyword>
<proteinExistence type="predicted"/>
<sequence>MGMLSSAKSLSLLSSGNTTFARSGLSFLFISAHTKASLAKRKACSIGQSSTAGSSISAKVPFSIALSTW</sequence>
<name>A0A0S3QX73_PHAAN</name>
<dbReference type="Proteomes" id="UP000291084">
    <property type="component" value="Chromosome 1"/>
</dbReference>
<organism evidence="1 2">
    <name type="scientific">Vigna angularis var. angularis</name>
    <dbReference type="NCBI Taxonomy" id="157739"/>
    <lineage>
        <taxon>Eukaryota</taxon>
        <taxon>Viridiplantae</taxon>
        <taxon>Streptophyta</taxon>
        <taxon>Embryophyta</taxon>
        <taxon>Tracheophyta</taxon>
        <taxon>Spermatophyta</taxon>
        <taxon>Magnoliopsida</taxon>
        <taxon>eudicotyledons</taxon>
        <taxon>Gunneridae</taxon>
        <taxon>Pentapetalae</taxon>
        <taxon>rosids</taxon>
        <taxon>fabids</taxon>
        <taxon>Fabales</taxon>
        <taxon>Fabaceae</taxon>
        <taxon>Papilionoideae</taxon>
        <taxon>50 kb inversion clade</taxon>
        <taxon>NPAAA clade</taxon>
        <taxon>indigoferoid/millettioid clade</taxon>
        <taxon>Phaseoleae</taxon>
        <taxon>Vigna</taxon>
    </lineage>
</organism>
<gene>
    <name evidence="1" type="primary">Vigan.01G038700</name>
    <name evidence="1" type="ORF">VIGAN_01038700</name>
</gene>
<reference evidence="1 2" key="1">
    <citation type="journal article" date="2015" name="Sci. Rep.">
        <title>The power of single molecule real-time sequencing technology in the de novo assembly of a eukaryotic genome.</title>
        <authorList>
            <person name="Sakai H."/>
            <person name="Naito K."/>
            <person name="Ogiso-Tanaka E."/>
            <person name="Takahashi Y."/>
            <person name="Iseki K."/>
            <person name="Muto C."/>
            <person name="Satou K."/>
            <person name="Teruya K."/>
            <person name="Shiroma A."/>
            <person name="Shimoji M."/>
            <person name="Hirano T."/>
            <person name="Itoh T."/>
            <person name="Kaga A."/>
            <person name="Tomooka N."/>
        </authorList>
    </citation>
    <scope>NUCLEOTIDE SEQUENCE [LARGE SCALE GENOMIC DNA]</scope>
    <source>
        <strain evidence="2">cv. Shumari</strain>
    </source>
</reference>
<evidence type="ECO:0000313" key="2">
    <source>
        <dbReference type="Proteomes" id="UP000291084"/>
    </source>
</evidence>
<dbReference type="AlphaFoldDB" id="A0A0S3QX73"/>
<evidence type="ECO:0000313" key="1">
    <source>
        <dbReference type="EMBL" id="BAT72940.1"/>
    </source>
</evidence>